<dbReference type="InterPro" id="IPR050997">
    <property type="entry name" value="MAPEG"/>
</dbReference>
<proteinExistence type="predicted"/>
<name>A0AAD7NWE1_9AGAR</name>
<feature type="transmembrane region" description="Helical" evidence="5">
    <location>
        <begin position="6"/>
        <end position="26"/>
    </location>
</feature>
<dbReference type="GO" id="GO:0016020">
    <property type="term" value="C:membrane"/>
    <property type="evidence" value="ECO:0007669"/>
    <property type="project" value="UniProtKB-SubCell"/>
</dbReference>
<keyword evidence="2 5" id="KW-0812">Transmembrane</keyword>
<feature type="transmembrane region" description="Helical" evidence="5">
    <location>
        <begin position="90"/>
        <end position="108"/>
    </location>
</feature>
<keyword evidence="7" id="KW-1185">Reference proteome</keyword>
<reference evidence="6" key="1">
    <citation type="submission" date="2023-03" db="EMBL/GenBank/DDBJ databases">
        <title>Massive genome expansion in bonnet fungi (Mycena s.s.) driven by repeated elements and novel gene families across ecological guilds.</title>
        <authorList>
            <consortium name="Lawrence Berkeley National Laboratory"/>
            <person name="Harder C.B."/>
            <person name="Miyauchi S."/>
            <person name="Viragh M."/>
            <person name="Kuo A."/>
            <person name="Thoen E."/>
            <person name="Andreopoulos B."/>
            <person name="Lu D."/>
            <person name="Skrede I."/>
            <person name="Drula E."/>
            <person name="Henrissat B."/>
            <person name="Morin E."/>
            <person name="Kohler A."/>
            <person name="Barry K."/>
            <person name="LaButti K."/>
            <person name="Morin E."/>
            <person name="Salamov A."/>
            <person name="Lipzen A."/>
            <person name="Mereny Z."/>
            <person name="Hegedus B."/>
            <person name="Baldrian P."/>
            <person name="Stursova M."/>
            <person name="Weitz H."/>
            <person name="Taylor A."/>
            <person name="Grigoriev I.V."/>
            <person name="Nagy L.G."/>
            <person name="Martin F."/>
            <person name="Kauserud H."/>
        </authorList>
    </citation>
    <scope>NUCLEOTIDE SEQUENCE</scope>
    <source>
        <strain evidence="6">CBHHK188m</strain>
    </source>
</reference>
<evidence type="ECO:0000313" key="7">
    <source>
        <dbReference type="Proteomes" id="UP001215280"/>
    </source>
</evidence>
<evidence type="ECO:0000256" key="4">
    <source>
        <dbReference type="ARBA" id="ARBA00023136"/>
    </source>
</evidence>
<gene>
    <name evidence="6" type="ORF">DFH07DRAFT_567680</name>
</gene>
<dbReference type="PANTHER" id="PTHR10250">
    <property type="entry name" value="MICROSOMAL GLUTATHIONE S-TRANSFERASE"/>
    <property type="match status" value="1"/>
</dbReference>
<comment type="caution">
    <text evidence="6">The sequence shown here is derived from an EMBL/GenBank/DDBJ whole genome shotgun (WGS) entry which is preliminary data.</text>
</comment>
<dbReference type="GO" id="GO:0005635">
    <property type="term" value="C:nuclear envelope"/>
    <property type="evidence" value="ECO:0007669"/>
    <property type="project" value="TreeGrafter"/>
</dbReference>
<dbReference type="Gene3D" id="1.20.120.550">
    <property type="entry name" value="Membrane associated eicosanoid/glutathione metabolism-like domain"/>
    <property type="match status" value="1"/>
</dbReference>
<dbReference type="GO" id="GO:0004602">
    <property type="term" value="F:glutathione peroxidase activity"/>
    <property type="evidence" value="ECO:0007669"/>
    <property type="project" value="TreeGrafter"/>
</dbReference>
<dbReference type="EMBL" id="JARJLG010000009">
    <property type="protein sequence ID" value="KAJ7777879.1"/>
    <property type="molecule type" value="Genomic_DNA"/>
</dbReference>
<dbReference type="GO" id="GO:0005783">
    <property type="term" value="C:endoplasmic reticulum"/>
    <property type="evidence" value="ECO:0007669"/>
    <property type="project" value="TreeGrafter"/>
</dbReference>
<evidence type="ECO:0000256" key="5">
    <source>
        <dbReference type="SAM" id="Phobius"/>
    </source>
</evidence>
<keyword evidence="4 5" id="KW-0472">Membrane</keyword>
<dbReference type="Pfam" id="PF01124">
    <property type="entry name" value="MAPEG"/>
    <property type="match status" value="1"/>
</dbReference>
<protein>
    <submittedName>
        <fullName evidence="6">Membrane-associated proteins in eicosanoid and glutathione metabolism</fullName>
    </submittedName>
</protein>
<sequence>MSTTIVVPAGTSYVAASVLSTVFLLLGQTYTVGKHRGLSGIKYPQLYADKAQMDANPKAIVFNCVQRAHQNTLENLPLLYSMTLITSLKYPILAASLLGTWSLARVGYTVGYSTGDPKKRSNALSALHYPILLILLGSSTYTVAQLILAGI</sequence>
<accession>A0AAD7NWE1</accession>
<feature type="transmembrane region" description="Helical" evidence="5">
    <location>
        <begin position="128"/>
        <end position="149"/>
    </location>
</feature>
<dbReference type="AlphaFoldDB" id="A0AAD7NWE1"/>
<evidence type="ECO:0000256" key="3">
    <source>
        <dbReference type="ARBA" id="ARBA00022989"/>
    </source>
</evidence>
<dbReference type="GO" id="GO:0004364">
    <property type="term" value="F:glutathione transferase activity"/>
    <property type="evidence" value="ECO:0007669"/>
    <property type="project" value="TreeGrafter"/>
</dbReference>
<dbReference type="InterPro" id="IPR023352">
    <property type="entry name" value="MAPEG-like_dom_sf"/>
</dbReference>
<keyword evidence="3 5" id="KW-1133">Transmembrane helix</keyword>
<evidence type="ECO:0000256" key="1">
    <source>
        <dbReference type="ARBA" id="ARBA00004141"/>
    </source>
</evidence>
<dbReference type="PANTHER" id="PTHR10250:SF26">
    <property type="entry name" value="GLUTATHIONE S-TRANSFERASE 3, MITOCHONDRIAL"/>
    <property type="match status" value="1"/>
</dbReference>
<dbReference type="InterPro" id="IPR001129">
    <property type="entry name" value="Membr-assoc_MAPEG"/>
</dbReference>
<evidence type="ECO:0000313" key="6">
    <source>
        <dbReference type="EMBL" id="KAJ7777879.1"/>
    </source>
</evidence>
<evidence type="ECO:0000256" key="2">
    <source>
        <dbReference type="ARBA" id="ARBA00022692"/>
    </source>
</evidence>
<comment type="subcellular location">
    <subcellularLocation>
        <location evidence="1">Membrane</location>
        <topology evidence="1">Multi-pass membrane protein</topology>
    </subcellularLocation>
</comment>
<dbReference type="SUPFAM" id="SSF161084">
    <property type="entry name" value="MAPEG domain-like"/>
    <property type="match status" value="1"/>
</dbReference>
<dbReference type="Proteomes" id="UP001215280">
    <property type="component" value="Unassembled WGS sequence"/>
</dbReference>
<organism evidence="6 7">
    <name type="scientific">Mycena maculata</name>
    <dbReference type="NCBI Taxonomy" id="230809"/>
    <lineage>
        <taxon>Eukaryota</taxon>
        <taxon>Fungi</taxon>
        <taxon>Dikarya</taxon>
        <taxon>Basidiomycota</taxon>
        <taxon>Agaricomycotina</taxon>
        <taxon>Agaricomycetes</taxon>
        <taxon>Agaricomycetidae</taxon>
        <taxon>Agaricales</taxon>
        <taxon>Marasmiineae</taxon>
        <taxon>Mycenaceae</taxon>
        <taxon>Mycena</taxon>
    </lineage>
</organism>